<comment type="catalytic activity">
    <reaction evidence="8">
        <text>L-seryl-[protein] + ATP = O-phospho-L-seryl-[protein] + ADP + H(+)</text>
        <dbReference type="Rhea" id="RHEA:17989"/>
        <dbReference type="Rhea" id="RHEA-COMP:9863"/>
        <dbReference type="Rhea" id="RHEA-COMP:11604"/>
        <dbReference type="ChEBI" id="CHEBI:15378"/>
        <dbReference type="ChEBI" id="CHEBI:29999"/>
        <dbReference type="ChEBI" id="CHEBI:30616"/>
        <dbReference type="ChEBI" id="CHEBI:83421"/>
        <dbReference type="ChEBI" id="CHEBI:456216"/>
        <dbReference type="EC" id="2.7.11.1"/>
    </reaction>
</comment>
<evidence type="ECO:0000256" key="2">
    <source>
        <dbReference type="ARBA" id="ARBA00022527"/>
    </source>
</evidence>
<accession>A0AAE0CDQ2</accession>
<dbReference type="AlphaFoldDB" id="A0AAE0CDQ2"/>
<evidence type="ECO:0000256" key="1">
    <source>
        <dbReference type="ARBA" id="ARBA00012513"/>
    </source>
</evidence>
<protein>
    <recommendedName>
        <fullName evidence="1">non-specific serine/threonine protein kinase</fullName>
        <ecNumber evidence="1">2.7.11.1</ecNumber>
    </recommendedName>
</protein>
<evidence type="ECO:0000259" key="9">
    <source>
        <dbReference type="PROSITE" id="PS50011"/>
    </source>
</evidence>
<comment type="catalytic activity">
    <reaction evidence="7">
        <text>L-threonyl-[protein] + ATP = O-phospho-L-threonyl-[protein] + ADP + H(+)</text>
        <dbReference type="Rhea" id="RHEA:46608"/>
        <dbReference type="Rhea" id="RHEA-COMP:11060"/>
        <dbReference type="Rhea" id="RHEA-COMP:11605"/>
        <dbReference type="ChEBI" id="CHEBI:15378"/>
        <dbReference type="ChEBI" id="CHEBI:30013"/>
        <dbReference type="ChEBI" id="CHEBI:30616"/>
        <dbReference type="ChEBI" id="CHEBI:61977"/>
        <dbReference type="ChEBI" id="CHEBI:456216"/>
        <dbReference type="EC" id="2.7.11.1"/>
    </reaction>
</comment>
<evidence type="ECO:0000256" key="7">
    <source>
        <dbReference type="ARBA" id="ARBA00047899"/>
    </source>
</evidence>
<feature type="domain" description="Protein kinase" evidence="9">
    <location>
        <begin position="53"/>
        <end position="205"/>
    </location>
</feature>
<evidence type="ECO:0000256" key="4">
    <source>
        <dbReference type="ARBA" id="ARBA00022741"/>
    </source>
</evidence>
<dbReference type="GO" id="GO:0005524">
    <property type="term" value="F:ATP binding"/>
    <property type="evidence" value="ECO:0007669"/>
    <property type="project" value="UniProtKB-KW"/>
</dbReference>
<keyword evidence="4" id="KW-0547">Nucleotide-binding</keyword>
<name>A0AAE0CDQ2_9CHLO</name>
<dbReference type="SUPFAM" id="SSF56112">
    <property type="entry name" value="Protein kinase-like (PK-like)"/>
    <property type="match status" value="1"/>
</dbReference>
<sequence length="205" mass="22701">MERHDISGGLDADALRLSSFLADAETGGGGSDSDFSDGIRRVIQPGEVLENRYLITRELESGASSRTFEAKVVGEGVQNSKLVSLKTVSLRDSSNWEVLDLFEEEARVLASLRHPAIPEFLEYFEVDTEEDRVFCLVQCLTPGQTLEASIESGWRPTEREAVRICEELLELLGYLQWEPTAREATPVQRALSGAVLASKPWHGGY</sequence>
<keyword evidence="6" id="KW-0067">ATP-binding</keyword>
<keyword evidence="11" id="KW-1185">Reference proteome</keyword>
<dbReference type="EC" id="2.7.11.1" evidence="1"/>
<proteinExistence type="predicted"/>
<organism evidence="10 11">
    <name type="scientific">Cymbomonas tetramitiformis</name>
    <dbReference type="NCBI Taxonomy" id="36881"/>
    <lineage>
        <taxon>Eukaryota</taxon>
        <taxon>Viridiplantae</taxon>
        <taxon>Chlorophyta</taxon>
        <taxon>Pyramimonadophyceae</taxon>
        <taxon>Pyramimonadales</taxon>
        <taxon>Pyramimonadaceae</taxon>
        <taxon>Cymbomonas</taxon>
    </lineage>
</organism>
<gene>
    <name evidence="10" type="ORF">CYMTET_37548</name>
</gene>
<keyword evidence="2" id="KW-0723">Serine/threonine-protein kinase</keyword>
<reference evidence="10 11" key="1">
    <citation type="journal article" date="2015" name="Genome Biol. Evol.">
        <title>Comparative Genomics of a Bacterivorous Green Alga Reveals Evolutionary Causalities and Consequences of Phago-Mixotrophic Mode of Nutrition.</title>
        <authorList>
            <person name="Burns J.A."/>
            <person name="Paasch A."/>
            <person name="Narechania A."/>
            <person name="Kim E."/>
        </authorList>
    </citation>
    <scope>NUCLEOTIDE SEQUENCE [LARGE SCALE GENOMIC DNA]</scope>
    <source>
        <strain evidence="10 11">PLY_AMNH</strain>
    </source>
</reference>
<keyword evidence="3" id="KW-0808">Transferase</keyword>
<dbReference type="PANTHER" id="PTHR24363:SF0">
    <property type="entry name" value="SERINE_THREONINE KINASE LIKE DOMAIN CONTAINING 1"/>
    <property type="match status" value="1"/>
</dbReference>
<dbReference type="Gene3D" id="1.10.510.10">
    <property type="entry name" value="Transferase(Phosphotransferase) domain 1"/>
    <property type="match status" value="1"/>
</dbReference>
<dbReference type="InterPro" id="IPR000719">
    <property type="entry name" value="Prot_kinase_dom"/>
</dbReference>
<dbReference type="PANTHER" id="PTHR24363">
    <property type="entry name" value="SERINE/THREONINE PROTEIN KINASE"/>
    <property type="match status" value="1"/>
</dbReference>
<dbReference type="EMBL" id="LGRX02024967">
    <property type="protein sequence ID" value="KAK3253198.1"/>
    <property type="molecule type" value="Genomic_DNA"/>
</dbReference>
<evidence type="ECO:0000256" key="5">
    <source>
        <dbReference type="ARBA" id="ARBA00022777"/>
    </source>
</evidence>
<evidence type="ECO:0000256" key="8">
    <source>
        <dbReference type="ARBA" id="ARBA00048679"/>
    </source>
</evidence>
<evidence type="ECO:0000256" key="3">
    <source>
        <dbReference type="ARBA" id="ARBA00022679"/>
    </source>
</evidence>
<dbReference type="PROSITE" id="PS50011">
    <property type="entry name" value="PROTEIN_KINASE_DOM"/>
    <property type="match status" value="1"/>
</dbReference>
<keyword evidence="5" id="KW-0418">Kinase</keyword>
<evidence type="ECO:0000313" key="11">
    <source>
        <dbReference type="Proteomes" id="UP001190700"/>
    </source>
</evidence>
<comment type="caution">
    <text evidence="10">The sequence shown here is derived from an EMBL/GenBank/DDBJ whole genome shotgun (WGS) entry which is preliminary data.</text>
</comment>
<evidence type="ECO:0000313" key="10">
    <source>
        <dbReference type="EMBL" id="KAK3253198.1"/>
    </source>
</evidence>
<evidence type="ECO:0000256" key="6">
    <source>
        <dbReference type="ARBA" id="ARBA00022840"/>
    </source>
</evidence>
<dbReference type="InterPro" id="IPR011009">
    <property type="entry name" value="Kinase-like_dom_sf"/>
</dbReference>
<dbReference type="Proteomes" id="UP001190700">
    <property type="component" value="Unassembled WGS sequence"/>
</dbReference>
<dbReference type="GO" id="GO:0004674">
    <property type="term" value="F:protein serine/threonine kinase activity"/>
    <property type="evidence" value="ECO:0007669"/>
    <property type="project" value="UniProtKB-KW"/>
</dbReference>